<keyword evidence="3" id="KW-1185">Reference proteome</keyword>
<sequence length="135" mass="14552">MSYAITDIEGIGENYASKLKGVGIDTVEKLLEDGATKSGRSKLAATTGLAEGFILKWVNHADLMRIKGVGGQFAELLEASGVDTVKELRNRVPENLHKKLAEVNAQKNLVGRMPSANEVAEMVEQAKSLPPIVTY</sequence>
<gene>
    <name evidence="2" type="ORF">COR50_02930</name>
</gene>
<dbReference type="AlphaFoldDB" id="A0A291QQL6"/>
<dbReference type="EMBL" id="CP023777">
    <property type="protein sequence ID" value="ATL46205.1"/>
    <property type="molecule type" value="Genomic_DNA"/>
</dbReference>
<dbReference type="InterPro" id="IPR025567">
    <property type="entry name" value="DUF4332"/>
</dbReference>
<dbReference type="RefSeq" id="WP_098192594.1">
    <property type="nucleotide sequence ID" value="NZ_CP023777.1"/>
</dbReference>
<reference evidence="2 3" key="1">
    <citation type="submission" date="2017-10" db="EMBL/GenBank/DDBJ databases">
        <title>Paenichitinophaga pekingensis gen. nov., sp. nov., isolated from activated sludge.</title>
        <authorList>
            <person name="Jin D."/>
            <person name="Kong X."/>
            <person name="Deng Y."/>
            <person name="Bai Z."/>
        </authorList>
    </citation>
    <scope>NUCLEOTIDE SEQUENCE [LARGE SCALE GENOMIC DNA]</scope>
    <source>
        <strain evidence="2 3">13</strain>
    </source>
</reference>
<dbReference type="KEGG" id="cbae:COR50_02930"/>
<proteinExistence type="predicted"/>
<dbReference type="Pfam" id="PF14229">
    <property type="entry name" value="DUF4332"/>
    <property type="match status" value="1"/>
</dbReference>
<feature type="domain" description="DUF4332" evidence="1">
    <location>
        <begin position="9"/>
        <end position="129"/>
    </location>
</feature>
<evidence type="ECO:0000313" key="3">
    <source>
        <dbReference type="Proteomes" id="UP000220133"/>
    </source>
</evidence>
<name>A0A291QQL6_9BACT</name>
<dbReference type="Gene3D" id="1.10.150.20">
    <property type="entry name" value="5' to 3' exonuclease, C-terminal subdomain"/>
    <property type="match status" value="2"/>
</dbReference>
<evidence type="ECO:0000259" key="1">
    <source>
        <dbReference type="Pfam" id="PF14229"/>
    </source>
</evidence>
<accession>A0A291QQL6</accession>
<dbReference type="Proteomes" id="UP000220133">
    <property type="component" value="Chromosome"/>
</dbReference>
<dbReference type="OrthoDB" id="9794786at2"/>
<evidence type="ECO:0000313" key="2">
    <source>
        <dbReference type="EMBL" id="ATL46205.1"/>
    </source>
</evidence>
<organism evidence="2 3">
    <name type="scientific">Chitinophaga caeni</name>
    <dbReference type="NCBI Taxonomy" id="2029983"/>
    <lineage>
        <taxon>Bacteria</taxon>
        <taxon>Pseudomonadati</taxon>
        <taxon>Bacteroidota</taxon>
        <taxon>Chitinophagia</taxon>
        <taxon>Chitinophagales</taxon>
        <taxon>Chitinophagaceae</taxon>
        <taxon>Chitinophaga</taxon>
    </lineage>
</organism>
<protein>
    <submittedName>
        <fullName evidence="2">Ferredoxin</fullName>
    </submittedName>
</protein>